<evidence type="ECO:0000313" key="1">
    <source>
        <dbReference type="EMBL" id="HET97258.1"/>
    </source>
</evidence>
<reference evidence="1" key="1">
    <citation type="journal article" date="2020" name="mSystems">
        <title>Genome- and Community-Level Interaction Insights into Carbon Utilization and Element Cycling Functions of Hydrothermarchaeota in Hydrothermal Sediment.</title>
        <authorList>
            <person name="Zhou Z."/>
            <person name="Liu Y."/>
            <person name="Xu W."/>
            <person name="Pan J."/>
            <person name="Luo Z.H."/>
            <person name="Li M."/>
        </authorList>
    </citation>
    <scope>NUCLEOTIDE SEQUENCE [LARGE SCALE GENOMIC DNA]</scope>
    <source>
        <strain evidence="1">SpSt-1224</strain>
    </source>
</reference>
<name>A0A7C2XUL9_9BACT</name>
<gene>
    <name evidence="1" type="ORF">ENN98_00860</name>
</gene>
<protein>
    <submittedName>
        <fullName evidence="1">Uncharacterized protein</fullName>
    </submittedName>
</protein>
<sequence length="194" mass="21898">MKPAAKRGSRWLERYMPFVARSPEMQVEWLLQALQRRVLASHEITPYVRLLLENEAPEVVGRVRVALGELPSWAVERLVEAADIYDTPKLFALLPGCSAEQMVLALGKEVPPYERNPRLVRDRLFYAVYSRDPELFALAVEMLAGGPAAPADFAEAHARFQELLEDEKLLSALYPKARTKGDIDLKDLEALSIL</sequence>
<dbReference type="AlphaFoldDB" id="A0A7C2XUL9"/>
<dbReference type="EMBL" id="DSDS01000018">
    <property type="protein sequence ID" value="HET97258.1"/>
    <property type="molecule type" value="Genomic_DNA"/>
</dbReference>
<comment type="caution">
    <text evidence="1">The sequence shown here is derived from an EMBL/GenBank/DDBJ whole genome shotgun (WGS) entry which is preliminary data.</text>
</comment>
<dbReference type="Proteomes" id="UP000885986">
    <property type="component" value="Unassembled WGS sequence"/>
</dbReference>
<organism evidence="1">
    <name type="scientific">Desulfurivibrio alkaliphilus</name>
    <dbReference type="NCBI Taxonomy" id="427923"/>
    <lineage>
        <taxon>Bacteria</taxon>
        <taxon>Pseudomonadati</taxon>
        <taxon>Thermodesulfobacteriota</taxon>
        <taxon>Desulfobulbia</taxon>
        <taxon>Desulfobulbales</taxon>
        <taxon>Desulfobulbaceae</taxon>
        <taxon>Desulfurivibrio</taxon>
    </lineage>
</organism>
<proteinExistence type="predicted"/>
<accession>A0A7C2XUL9</accession>